<evidence type="ECO:0000313" key="1">
    <source>
        <dbReference type="EMBL" id="KAG5482273.1"/>
    </source>
</evidence>
<dbReference type="EMBL" id="JAFHKP010000017">
    <property type="protein sequence ID" value="KAG5482273.1"/>
    <property type="molecule type" value="Genomic_DNA"/>
</dbReference>
<comment type="caution">
    <text evidence="1">The sequence shown here is derived from an EMBL/GenBank/DDBJ whole genome shotgun (WGS) entry which is preliminary data.</text>
</comment>
<keyword evidence="2" id="KW-1185">Reference proteome</keyword>
<dbReference type="AlphaFoldDB" id="A0A836KY61"/>
<dbReference type="KEGG" id="lenr:94173317"/>
<accession>A0A836KY61</accession>
<evidence type="ECO:0000313" key="2">
    <source>
        <dbReference type="Proteomes" id="UP000674179"/>
    </source>
</evidence>
<protein>
    <submittedName>
        <fullName evidence="1">Uncharacterized protein</fullName>
    </submittedName>
</protein>
<dbReference type="Proteomes" id="UP000674179">
    <property type="component" value="Chromosome 17"/>
</dbReference>
<reference evidence="1 2" key="1">
    <citation type="submission" date="2021-02" db="EMBL/GenBank/DDBJ databases">
        <title>Leishmania (Mundinia) enrietti genome sequencing and assembly.</title>
        <authorList>
            <person name="Almutairi H."/>
            <person name="Gatherer D."/>
        </authorList>
    </citation>
    <scope>NUCLEOTIDE SEQUENCE [LARGE SCALE GENOMIC DNA]</scope>
    <source>
        <strain evidence="1">CUR178</strain>
    </source>
</reference>
<dbReference type="GeneID" id="94173317"/>
<name>A0A836KY61_LEIEN</name>
<dbReference type="RefSeq" id="XP_067694135.1">
    <property type="nucleotide sequence ID" value="XM_067837807.1"/>
</dbReference>
<sequence length="80" mass="9070">MVEKASEKNGGMSRCKSTIRTVMVVLQQFHFLFMDTGPPYTVLNPDYATGPLDAKSIYYFVCDTTHRSGKSRFARDDEVI</sequence>
<dbReference type="OrthoDB" id="10279353at2759"/>
<organism evidence="1 2">
    <name type="scientific">Leishmania enriettii</name>
    <dbReference type="NCBI Taxonomy" id="5663"/>
    <lineage>
        <taxon>Eukaryota</taxon>
        <taxon>Discoba</taxon>
        <taxon>Euglenozoa</taxon>
        <taxon>Kinetoplastea</taxon>
        <taxon>Metakinetoplastina</taxon>
        <taxon>Trypanosomatida</taxon>
        <taxon>Trypanosomatidae</taxon>
        <taxon>Leishmaniinae</taxon>
        <taxon>Leishmania</taxon>
    </lineage>
</organism>
<gene>
    <name evidence="1" type="ORF">CUR178_06133</name>
</gene>
<proteinExistence type="predicted"/>